<gene>
    <name evidence="7" type="ORF">LQE92_10085</name>
</gene>
<keyword evidence="4 6" id="KW-1133">Transmembrane helix</keyword>
<dbReference type="GO" id="GO:0005886">
    <property type="term" value="C:plasma membrane"/>
    <property type="evidence" value="ECO:0007669"/>
    <property type="project" value="UniProtKB-SubCell"/>
</dbReference>
<evidence type="ECO:0000256" key="3">
    <source>
        <dbReference type="ARBA" id="ARBA00022692"/>
    </source>
</evidence>
<dbReference type="InterPro" id="IPR001851">
    <property type="entry name" value="ABC_transp_permease"/>
</dbReference>
<dbReference type="PANTHER" id="PTHR30482:SF10">
    <property type="entry name" value="HIGH-AFFINITY BRANCHED-CHAIN AMINO ACID TRANSPORT PROTEIN BRAE"/>
    <property type="match status" value="1"/>
</dbReference>
<evidence type="ECO:0000313" key="8">
    <source>
        <dbReference type="Proteomes" id="UP001299265"/>
    </source>
</evidence>
<sequence>MTLKEKINLKTLGIMGALFLAACVFPALTKNNYLISVGVVLFTYAALGTAWNIIGGYAGQTCWCLASFMAIGAYTSFILKIHFNLSPWLGIFAGMIVSAALSMIIGLVSFKQRNMFFSLMTIAFSEIIRVVLVYGKGITGGSNGIFITYKKDSLWQLTLKSDKIFFYIMLAVLAVVITISWAVEQTRLGYYLRSIRADQDAAESLGINSYRAKLKSFVISAMAASAIGTFYGFFLTYLDPTTVSSLNVSTKIGTMAIVGGLGHLFGPLIGAAVLIPMTEVANAVLGSSGSGMLLYGAVLLAVIIFKPGGIISFFQKDGRMKKNGRKTERRRAHGSDS</sequence>
<protein>
    <submittedName>
        <fullName evidence="7">Branched-chain amino acid ABC transporter permease</fullName>
    </submittedName>
</protein>
<dbReference type="GO" id="GO:0015658">
    <property type="term" value="F:branched-chain amino acid transmembrane transporter activity"/>
    <property type="evidence" value="ECO:0007669"/>
    <property type="project" value="InterPro"/>
</dbReference>
<dbReference type="RefSeq" id="WP_231062842.1">
    <property type="nucleotide sequence ID" value="NZ_JAJNOR010000005.1"/>
</dbReference>
<accession>A0AAP2RJH4</accession>
<feature type="transmembrane region" description="Helical" evidence="6">
    <location>
        <begin position="85"/>
        <end position="108"/>
    </location>
</feature>
<dbReference type="Pfam" id="PF02653">
    <property type="entry name" value="BPD_transp_2"/>
    <property type="match status" value="1"/>
</dbReference>
<feature type="transmembrane region" description="Helical" evidence="6">
    <location>
        <begin position="292"/>
        <end position="314"/>
    </location>
</feature>
<name>A0AAP2RJH4_9FIRM</name>
<comment type="caution">
    <text evidence="7">The sequence shown here is derived from an EMBL/GenBank/DDBJ whole genome shotgun (WGS) entry which is preliminary data.</text>
</comment>
<feature type="transmembrane region" description="Helical" evidence="6">
    <location>
        <begin position="217"/>
        <end position="238"/>
    </location>
</feature>
<evidence type="ECO:0000256" key="5">
    <source>
        <dbReference type="ARBA" id="ARBA00023136"/>
    </source>
</evidence>
<evidence type="ECO:0000256" key="1">
    <source>
        <dbReference type="ARBA" id="ARBA00004651"/>
    </source>
</evidence>
<comment type="subcellular location">
    <subcellularLocation>
        <location evidence="1">Cell membrane</location>
        <topology evidence="1">Multi-pass membrane protein</topology>
    </subcellularLocation>
</comment>
<dbReference type="PROSITE" id="PS51257">
    <property type="entry name" value="PROKAR_LIPOPROTEIN"/>
    <property type="match status" value="1"/>
</dbReference>
<dbReference type="EMBL" id="JAJNOR010000005">
    <property type="protein sequence ID" value="MCD2492976.1"/>
    <property type="molecule type" value="Genomic_DNA"/>
</dbReference>
<feature type="transmembrane region" description="Helical" evidence="6">
    <location>
        <begin position="61"/>
        <end position="79"/>
    </location>
</feature>
<evidence type="ECO:0000313" key="7">
    <source>
        <dbReference type="EMBL" id="MCD2492976.1"/>
    </source>
</evidence>
<dbReference type="Proteomes" id="UP001299265">
    <property type="component" value="Unassembled WGS sequence"/>
</dbReference>
<keyword evidence="8" id="KW-1185">Reference proteome</keyword>
<dbReference type="AlphaFoldDB" id="A0AAP2RJH4"/>
<dbReference type="PANTHER" id="PTHR30482">
    <property type="entry name" value="HIGH-AFFINITY BRANCHED-CHAIN AMINO ACID TRANSPORT SYSTEM PERMEASE"/>
    <property type="match status" value="1"/>
</dbReference>
<evidence type="ECO:0000256" key="6">
    <source>
        <dbReference type="SAM" id="Phobius"/>
    </source>
</evidence>
<feature type="transmembrane region" description="Helical" evidence="6">
    <location>
        <begin position="33"/>
        <end position="54"/>
    </location>
</feature>
<organism evidence="7 8">
    <name type="scientific">Lientehia hominis</name>
    <dbReference type="NCBI Taxonomy" id="2897778"/>
    <lineage>
        <taxon>Bacteria</taxon>
        <taxon>Bacillati</taxon>
        <taxon>Bacillota</taxon>
        <taxon>Clostridia</taxon>
        <taxon>Lachnospirales</taxon>
        <taxon>Lachnospiraceae</taxon>
        <taxon>Lientehia</taxon>
    </lineage>
</organism>
<evidence type="ECO:0000256" key="2">
    <source>
        <dbReference type="ARBA" id="ARBA00022475"/>
    </source>
</evidence>
<keyword evidence="2" id="KW-1003">Cell membrane</keyword>
<reference evidence="7 8" key="1">
    <citation type="submission" date="2021-11" db="EMBL/GenBank/DDBJ databases">
        <title>Lacrimispora sp. nov. NSJ-141 isolated from human feces.</title>
        <authorList>
            <person name="Abdugheni R."/>
        </authorList>
    </citation>
    <scope>NUCLEOTIDE SEQUENCE [LARGE SCALE GENOMIC DNA]</scope>
    <source>
        <strain evidence="7 8">NSJ-141</strain>
    </source>
</reference>
<keyword evidence="3 6" id="KW-0812">Transmembrane</keyword>
<evidence type="ECO:0000256" key="4">
    <source>
        <dbReference type="ARBA" id="ARBA00022989"/>
    </source>
</evidence>
<feature type="transmembrane region" description="Helical" evidence="6">
    <location>
        <begin position="164"/>
        <end position="183"/>
    </location>
</feature>
<dbReference type="InterPro" id="IPR043428">
    <property type="entry name" value="LivM-like"/>
</dbReference>
<proteinExistence type="predicted"/>
<dbReference type="CDD" id="cd06581">
    <property type="entry name" value="TM_PBP1_LivM_like"/>
    <property type="match status" value="1"/>
</dbReference>
<keyword evidence="5 6" id="KW-0472">Membrane</keyword>
<feature type="transmembrane region" description="Helical" evidence="6">
    <location>
        <begin position="7"/>
        <end position="27"/>
    </location>
</feature>